<sequence>MNNEAIVSTFMLGAIFGILVVAGIHWWNGEFDEKEEVNDPEISDLSQRTEDWLDWAKNVDRIDLAS</sequence>
<evidence type="ECO:0000256" key="1">
    <source>
        <dbReference type="SAM" id="Phobius"/>
    </source>
</evidence>
<evidence type="ECO:0000313" key="3">
    <source>
        <dbReference type="Proteomes" id="UP000029736"/>
    </source>
</evidence>
<proteinExistence type="predicted"/>
<keyword evidence="1" id="KW-1133">Transmembrane helix</keyword>
<dbReference type="EMBL" id="JPOS01000083">
    <property type="protein sequence ID" value="KGE85916.1"/>
    <property type="molecule type" value="Genomic_DNA"/>
</dbReference>
<dbReference type="Proteomes" id="UP000029736">
    <property type="component" value="Unassembled WGS sequence"/>
</dbReference>
<dbReference type="RefSeq" id="WP_044226905.1">
    <property type="nucleotide sequence ID" value="NZ_JBKAGJ010000022.1"/>
</dbReference>
<accession>A0A098S1H7</accession>
<dbReference type="OrthoDB" id="545125at2"/>
<gene>
    <name evidence="2" type="ORF">IX84_25250</name>
</gene>
<feature type="transmembrane region" description="Helical" evidence="1">
    <location>
        <begin position="6"/>
        <end position="27"/>
    </location>
</feature>
<keyword evidence="1" id="KW-0812">Transmembrane</keyword>
<organism evidence="2 3">
    <name type="scientific">Phaeodactylibacter xiamenensis</name>
    <dbReference type="NCBI Taxonomy" id="1524460"/>
    <lineage>
        <taxon>Bacteria</taxon>
        <taxon>Pseudomonadati</taxon>
        <taxon>Bacteroidota</taxon>
        <taxon>Saprospiria</taxon>
        <taxon>Saprospirales</taxon>
        <taxon>Haliscomenobacteraceae</taxon>
        <taxon>Phaeodactylibacter</taxon>
    </lineage>
</organism>
<dbReference type="STRING" id="1524460.IX84_25250"/>
<name>A0A098S1H7_9BACT</name>
<reference evidence="2 3" key="1">
    <citation type="journal article" date="2014" name="Int. J. Syst. Evol. Microbiol.">
        <title>Phaeodactylibacter xiamenensis gen. nov., sp. nov., a member of the family Saprospiraceae isolated from the marine alga Phaeodactylum tricornutum.</title>
        <authorList>
            <person name="Chen Z.Jr."/>
            <person name="Lei X."/>
            <person name="Lai Q."/>
            <person name="Li Y."/>
            <person name="Zhang B."/>
            <person name="Zhang J."/>
            <person name="Zhang H."/>
            <person name="Yang L."/>
            <person name="Zheng W."/>
            <person name="Tian Y."/>
            <person name="Yu Z."/>
            <person name="Xu H.Jr."/>
            <person name="Zheng T."/>
        </authorList>
    </citation>
    <scope>NUCLEOTIDE SEQUENCE [LARGE SCALE GENOMIC DNA]</scope>
    <source>
        <strain evidence="2 3">KD52</strain>
    </source>
</reference>
<protein>
    <submittedName>
        <fullName evidence="2">Uncharacterized protein</fullName>
    </submittedName>
</protein>
<evidence type="ECO:0000313" key="2">
    <source>
        <dbReference type="EMBL" id="KGE85916.1"/>
    </source>
</evidence>
<dbReference type="AlphaFoldDB" id="A0A098S1H7"/>
<keyword evidence="1" id="KW-0472">Membrane</keyword>
<keyword evidence="3" id="KW-1185">Reference proteome</keyword>
<comment type="caution">
    <text evidence="2">The sequence shown here is derived from an EMBL/GenBank/DDBJ whole genome shotgun (WGS) entry which is preliminary data.</text>
</comment>